<name>A0A7W8IQD3_9BACL</name>
<dbReference type="RefSeq" id="WP_183254037.1">
    <property type="nucleotide sequence ID" value="NZ_JACHEP010000009.1"/>
</dbReference>
<protein>
    <recommendedName>
        <fullName evidence="3">Post-transcriptional regulator</fullName>
    </recommendedName>
</protein>
<accession>A0A7W8IQD3</accession>
<dbReference type="EMBL" id="JACHEP010000009">
    <property type="protein sequence ID" value="MBB5324818.1"/>
    <property type="molecule type" value="Genomic_DNA"/>
</dbReference>
<evidence type="ECO:0008006" key="3">
    <source>
        <dbReference type="Google" id="ProtNLM"/>
    </source>
</evidence>
<dbReference type="Pfam" id="PF13797">
    <property type="entry name" value="Post_transc_reg"/>
    <property type="match status" value="1"/>
</dbReference>
<dbReference type="InterPro" id="IPR025716">
    <property type="entry name" value="Post-transcriptional_regulator"/>
</dbReference>
<gene>
    <name evidence="1" type="ORF">HNQ34_001916</name>
</gene>
<reference evidence="1 2" key="1">
    <citation type="submission" date="2020-08" db="EMBL/GenBank/DDBJ databases">
        <title>Genomic Encyclopedia of Type Strains, Phase IV (KMG-IV): sequencing the most valuable type-strain genomes for metagenomic binning, comparative biology and taxonomic classification.</title>
        <authorList>
            <person name="Goeker M."/>
        </authorList>
    </citation>
    <scope>NUCLEOTIDE SEQUENCE [LARGE SCALE GENOMIC DNA]</scope>
    <source>
        <strain evidence="1 2">DSM 16325</strain>
    </source>
</reference>
<comment type="caution">
    <text evidence="1">The sequence shown here is derived from an EMBL/GenBank/DDBJ whole genome shotgun (WGS) entry which is preliminary data.</text>
</comment>
<dbReference type="AlphaFoldDB" id="A0A7W8IQD3"/>
<keyword evidence="2" id="KW-1185">Reference proteome</keyword>
<evidence type="ECO:0000313" key="2">
    <source>
        <dbReference type="Proteomes" id="UP000520011"/>
    </source>
</evidence>
<sequence length="98" mass="11976">MEKERMDVLREQLMPALQCKYEEFRLLGYDHVTVEQIWQCLLNKKWKNMNEEKKLYEWVNDILSLSIGEYMSFLTMESYRKQRSYGDDDLEAILKELL</sequence>
<evidence type="ECO:0000313" key="1">
    <source>
        <dbReference type="EMBL" id="MBB5324818.1"/>
    </source>
</evidence>
<organism evidence="1 2">
    <name type="scientific">Anoxybacteroides tepidamans</name>
    <dbReference type="NCBI Taxonomy" id="265948"/>
    <lineage>
        <taxon>Bacteria</taxon>
        <taxon>Bacillati</taxon>
        <taxon>Bacillota</taxon>
        <taxon>Bacilli</taxon>
        <taxon>Bacillales</taxon>
        <taxon>Anoxybacillaceae</taxon>
        <taxon>Anoxybacteroides</taxon>
    </lineage>
</organism>
<dbReference type="Proteomes" id="UP000520011">
    <property type="component" value="Unassembled WGS sequence"/>
</dbReference>
<proteinExistence type="predicted"/>